<gene>
    <name evidence="1" type="ORF">SAMN02745124_02086</name>
</gene>
<dbReference type="AlphaFoldDB" id="A0A1M5W5Q4"/>
<accession>A0A1M5W5Q4</accession>
<name>A0A1M5W5Q4_9BACT</name>
<dbReference type="OrthoDB" id="5431325at2"/>
<dbReference type="STRING" id="1121409.SAMN02745124_02086"/>
<evidence type="ECO:0008006" key="3">
    <source>
        <dbReference type="Google" id="ProtNLM"/>
    </source>
</evidence>
<dbReference type="Proteomes" id="UP000184139">
    <property type="component" value="Unassembled WGS sequence"/>
</dbReference>
<sequence length="202" mass="21126">MAGLLAKIFGRGESGRENGGSPPDDADRLLVCPSCGDEYRAGFHNCAACGCELVPATGRGSGSDGTRLEERHGDDTVEIGAGEEVVTIRQVTLAEGKRLRRLLGRHGIAAVLVGDGPPAGGGCCPPASIQLQIRPRDAEAAQRLLQEDYRRLTGLTELQTAAEAERHGAEQAEVARCAACGHVLTDGQLECPDCGLCRPPSD</sequence>
<proteinExistence type="predicted"/>
<dbReference type="EMBL" id="FQXS01000011">
    <property type="protein sequence ID" value="SHH82781.1"/>
    <property type="molecule type" value="Genomic_DNA"/>
</dbReference>
<evidence type="ECO:0000313" key="2">
    <source>
        <dbReference type="Proteomes" id="UP000184139"/>
    </source>
</evidence>
<evidence type="ECO:0000313" key="1">
    <source>
        <dbReference type="EMBL" id="SHH82781.1"/>
    </source>
</evidence>
<dbReference type="RefSeq" id="WP_073375823.1">
    <property type="nucleotide sequence ID" value="NZ_FQXS01000011.1"/>
</dbReference>
<keyword evidence="2" id="KW-1185">Reference proteome</keyword>
<reference evidence="1 2" key="1">
    <citation type="submission" date="2016-11" db="EMBL/GenBank/DDBJ databases">
        <authorList>
            <person name="Jaros S."/>
            <person name="Januszkiewicz K."/>
            <person name="Wedrychowicz H."/>
        </authorList>
    </citation>
    <scope>NUCLEOTIDE SEQUENCE [LARGE SCALE GENOMIC DNA]</scope>
    <source>
        <strain evidence="1 2">DSM 9705</strain>
    </source>
</reference>
<organism evidence="1 2">
    <name type="scientific">Desulfofustis glycolicus DSM 9705</name>
    <dbReference type="NCBI Taxonomy" id="1121409"/>
    <lineage>
        <taxon>Bacteria</taxon>
        <taxon>Pseudomonadati</taxon>
        <taxon>Thermodesulfobacteriota</taxon>
        <taxon>Desulfobulbia</taxon>
        <taxon>Desulfobulbales</taxon>
        <taxon>Desulfocapsaceae</taxon>
        <taxon>Desulfofustis</taxon>
    </lineage>
</organism>
<protein>
    <recommendedName>
        <fullName evidence="3">DUF2007 domain-containing protein</fullName>
    </recommendedName>
</protein>